<proteinExistence type="predicted"/>
<organism evidence="1">
    <name type="scientific">Rhizophora mucronata</name>
    <name type="common">Asiatic mangrove</name>
    <dbReference type="NCBI Taxonomy" id="61149"/>
    <lineage>
        <taxon>Eukaryota</taxon>
        <taxon>Viridiplantae</taxon>
        <taxon>Streptophyta</taxon>
        <taxon>Embryophyta</taxon>
        <taxon>Tracheophyta</taxon>
        <taxon>Spermatophyta</taxon>
        <taxon>Magnoliopsida</taxon>
        <taxon>eudicotyledons</taxon>
        <taxon>Gunneridae</taxon>
        <taxon>Pentapetalae</taxon>
        <taxon>rosids</taxon>
        <taxon>fabids</taxon>
        <taxon>Malpighiales</taxon>
        <taxon>Rhizophoraceae</taxon>
        <taxon>Rhizophora</taxon>
    </lineage>
</organism>
<evidence type="ECO:0000313" key="1">
    <source>
        <dbReference type="EMBL" id="MBX30050.1"/>
    </source>
</evidence>
<protein>
    <submittedName>
        <fullName evidence="1">Phospholipid-transporting ATPase</fullName>
    </submittedName>
</protein>
<reference evidence="1" key="1">
    <citation type="submission" date="2018-02" db="EMBL/GenBank/DDBJ databases">
        <title>Rhizophora mucronata_Transcriptome.</title>
        <authorList>
            <person name="Meera S.P."/>
            <person name="Sreeshan A."/>
            <person name="Augustine A."/>
        </authorList>
    </citation>
    <scope>NUCLEOTIDE SEQUENCE</scope>
    <source>
        <tissue evidence="1">Leaf</tissue>
    </source>
</reference>
<dbReference type="EMBL" id="GGEC01049566">
    <property type="protein sequence ID" value="MBX30050.1"/>
    <property type="molecule type" value="Transcribed_RNA"/>
</dbReference>
<accession>A0A2P2MIH6</accession>
<name>A0A2P2MIH6_RHIMU</name>
<sequence>MELTCDSPSLIFEISSLFPCFSKASISGESKVMKICFISSLSRLHAYPIFTAVSILSPVKTHILIPACASLSMHSGTPFCSLSSTAVAPRRTSSLSILSAIRSTNTSLSAVTVVLAFINSVCQVLYSSSPSSRNATTKVRKPASAYFLIHALVSASNIRPSFESLSNITLSAPLERSNS</sequence>
<dbReference type="AlphaFoldDB" id="A0A2P2MIH6"/>